<protein>
    <submittedName>
        <fullName evidence="2">Uncharacterized protein</fullName>
    </submittedName>
</protein>
<organism evidence="2 3">
    <name type="scientific">Eumeta variegata</name>
    <name type="common">Bagworm moth</name>
    <name type="synonym">Eumeta japonica</name>
    <dbReference type="NCBI Taxonomy" id="151549"/>
    <lineage>
        <taxon>Eukaryota</taxon>
        <taxon>Metazoa</taxon>
        <taxon>Ecdysozoa</taxon>
        <taxon>Arthropoda</taxon>
        <taxon>Hexapoda</taxon>
        <taxon>Insecta</taxon>
        <taxon>Pterygota</taxon>
        <taxon>Neoptera</taxon>
        <taxon>Endopterygota</taxon>
        <taxon>Lepidoptera</taxon>
        <taxon>Glossata</taxon>
        <taxon>Ditrysia</taxon>
        <taxon>Tineoidea</taxon>
        <taxon>Psychidae</taxon>
        <taxon>Oiketicinae</taxon>
        <taxon>Eumeta</taxon>
    </lineage>
</organism>
<sequence length="173" mass="19700">MRYNLFVELKFRFLDFRQALSVTRNVEFCKQSFKIVDRLACPRSLLYERTDAGRLAWISRVHTSTLLLLFYPIHPTDGMDELMKQAIVAVGAADRRERPDRARATSPRPQRLFACFSLIGTELIAVVYCVDYRRSSLRRVRVIGRPAPEAGHAPASISVTGHRRPTNPVTGVL</sequence>
<evidence type="ECO:0000313" key="2">
    <source>
        <dbReference type="EMBL" id="GBP14973.1"/>
    </source>
</evidence>
<dbReference type="Proteomes" id="UP000299102">
    <property type="component" value="Unassembled WGS sequence"/>
</dbReference>
<dbReference type="AlphaFoldDB" id="A0A4C1TKE6"/>
<reference evidence="2 3" key="1">
    <citation type="journal article" date="2019" name="Commun. Biol.">
        <title>The bagworm genome reveals a unique fibroin gene that provides high tensile strength.</title>
        <authorList>
            <person name="Kono N."/>
            <person name="Nakamura H."/>
            <person name="Ohtoshi R."/>
            <person name="Tomita M."/>
            <person name="Numata K."/>
            <person name="Arakawa K."/>
        </authorList>
    </citation>
    <scope>NUCLEOTIDE SEQUENCE [LARGE SCALE GENOMIC DNA]</scope>
</reference>
<evidence type="ECO:0000313" key="3">
    <source>
        <dbReference type="Proteomes" id="UP000299102"/>
    </source>
</evidence>
<gene>
    <name evidence="2" type="ORF">EVAR_6624_1</name>
</gene>
<accession>A0A4C1TKE6</accession>
<dbReference type="EMBL" id="BGZK01000068">
    <property type="protein sequence ID" value="GBP14973.1"/>
    <property type="molecule type" value="Genomic_DNA"/>
</dbReference>
<evidence type="ECO:0000256" key="1">
    <source>
        <dbReference type="SAM" id="MobiDB-lite"/>
    </source>
</evidence>
<name>A0A4C1TKE6_EUMVA</name>
<comment type="caution">
    <text evidence="2">The sequence shown here is derived from an EMBL/GenBank/DDBJ whole genome shotgun (WGS) entry which is preliminary data.</text>
</comment>
<proteinExistence type="predicted"/>
<keyword evidence="3" id="KW-1185">Reference proteome</keyword>
<feature type="region of interest" description="Disordered" evidence="1">
    <location>
        <begin position="149"/>
        <end position="173"/>
    </location>
</feature>